<dbReference type="CDD" id="cd00412">
    <property type="entry name" value="pyrophosphatase"/>
    <property type="match status" value="1"/>
</dbReference>
<keyword evidence="3 5" id="KW-0378">Hydrolase</keyword>
<evidence type="ECO:0000256" key="2">
    <source>
        <dbReference type="ARBA" id="ARBA00022723"/>
    </source>
</evidence>
<evidence type="ECO:0000256" key="3">
    <source>
        <dbReference type="ARBA" id="ARBA00022801"/>
    </source>
</evidence>
<evidence type="ECO:0000256" key="4">
    <source>
        <dbReference type="ARBA" id="ARBA00022842"/>
    </source>
</evidence>
<dbReference type="EMBL" id="CP101185">
    <property type="protein sequence ID" value="UYV95913.1"/>
    <property type="molecule type" value="Genomic_DNA"/>
</dbReference>
<comment type="catalytic activity">
    <reaction evidence="5">
        <text>diphosphate + H2O = 2 phosphate + H(+)</text>
        <dbReference type="Rhea" id="RHEA:24576"/>
        <dbReference type="ChEBI" id="CHEBI:15377"/>
        <dbReference type="ChEBI" id="CHEBI:15378"/>
        <dbReference type="ChEBI" id="CHEBI:33019"/>
        <dbReference type="ChEBI" id="CHEBI:43474"/>
        <dbReference type="EC" id="3.6.1.1"/>
    </reaction>
</comment>
<dbReference type="Pfam" id="PF00719">
    <property type="entry name" value="Pyrophosphatase"/>
    <property type="match status" value="1"/>
</dbReference>
<comment type="caution">
    <text evidence="5">Lacks conserved residue(s) required for the propagation of feature annotation.</text>
</comment>
<feature type="binding site" evidence="5">
    <location>
        <position position="31"/>
    </location>
    <ligand>
        <name>substrate</name>
    </ligand>
</feature>
<dbReference type="GO" id="GO:0004427">
    <property type="term" value="F:inorganic diphosphate phosphatase activity"/>
    <property type="evidence" value="ECO:0007669"/>
    <property type="project" value="UniProtKB-UniRule"/>
</dbReference>
<dbReference type="HAMAP" id="MF_00209">
    <property type="entry name" value="Inorganic_PPase"/>
    <property type="match status" value="1"/>
</dbReference>
<evidence type="ECO:0000313" key="7">
    <source>
        <dbReference type="Proteomes" id="UP001163293"/>
    </source>
</evidence>
<dbReference type="InterPro" id="IPR008162">
    <property type="entry name" value="Pyrophosphatase"/>
</dbReference>
<proteinExistence type="inferred from homology"/>
<feature type="binding site" evidence="5">
    <location>
        <position position="104"/>
    </location>
    <ligand>
        <name>Mg(2+)</name>
        <dbReference type="ChEBI" id="CHEBI:18420"/>
        <label>1</label>
    </ligand>
</feature>
<protein>
    <recommendedName>
        <fullName evidence="5">Inorganic pyrophosphatase</fullName>
        <ecNumber evidence="5">3.6.1.1</ecNumber>
    </recommendedName>
    <alternativeName>
        <fullName evidence="5">Pyrophosphate phospho-hydrolase</fullName>
        <shortName evidence="5">PPase</shortName>
    </alternativeName>
</protein>
<dbReference type="PANTHER" id="PTHR10286">
    <property type="entry name" value="INORGANIC PYROPHOSPHATASE"/>
    <property type="match status" value="1"/>
</dbReference>
<dbReference type="Proteomes" id="UP001163293">
    <property type="component" value="Chromosome"/>
</dbReference>
<sequence length="182" mass="20481">MTDFNSLYSCGDYQHGLVTGVIDIPMGSSHKIEWDRTTGAFRLDRVDPMIFAKPVNYGFIPQTLDEDGDELDILCVTREPLPTGLVISGRILGLLDFRDGDDPDYKIVIVPADDRDAGDRIRSLEDLGTRWQEQIRHHFDHYKDLHQGSPTQVLGWGSIQDAITIVDACSKRWQEHQTPGSG</sequence>
<keyword evidence="7" id="KW-1185">Reference proteome</keyword>
<dbReference type="AlphaFoldDB" id="A0AAX3ED53"/>
<dbReference type="Gene3D" id="3.90.80.10">
    <property type="entry name" value="Inorganic pyrophosphatase"/>
    <property type="match status" value="1"/>
</dbReference>
<feature type="binding site" evidence="5">
    <location>
        <position position="99"/>
    </location>
    <ligand>
        <name>Mg(2+)</name>
        <dbReference type="ChEBI" id="CHEBI:18420"/>
        <label>3</label>
    </ligand>
</feature>
<name>A0AAX3ED53_PAEUR</name>
<dbReference type="GO" id="GO:0006796">
    <property type="term" value="P:phosphate-containing compound metabolic process"/>
    <property type="evidence" value="ECO:0007669"/>
    <property type="project" value="InterPro"/>
</dbReference>
<feature type="binding site" evidence="5">
    <location>
        <position position="72"/>
    </location>
    <ligand>
        <name>Mg(2+)</name>
        <dbReference type="ChEBI" id="CHEBI:18420"/>
        <label>1</label>
    </ligand>
</feature>
<gene>
    <name evidence="5" type="primary">ppa</name>
    <name evidence="6" type="ORF">NL394_12540</name>
</gene>
<comment type="subunit">
    <text evidence="5">Homohexamer.</text>
</comment>
<evidence type="ECO:0000256" key="1">
    <source>
        <dbReference type="ARBA" id="ARBA00001946"/>
    </source>
</evidence>
<feature type="binding site" evidence="5">
    <location>
        <position position="104"/>
    </location>
    <ligand>
        <name>Mg(2+)</name>
        <dbReference type="ChEBI" id="CHEBI:18420"/>
        <label>3</label>
    </ligand>
</feature>
<feature type="binding site" evidence="5">
    <location>
        <position position="67"/>
    </location>
    <ligand>
        <name>Mg(2+)</name>
        <dbReference type="ChEBI" id="CHEBI:18420"/>
        <label>1</label>
    </ligand>
</feature>
<dbReference type="GO" id="GO:0000287">
    <property type="term" value="F:magnesium ion binding"/>
    <property type="evidence" value="ECO:0007669"/>
    <property type="project" value="UniProtKB-UniRule"/>
</dbReference>
<keyword evidence="2 5" id="KW-0479">Metal-binding</keyword>
<evidence type="ECO:0000313" key="6">
    <source>
        <dbReference type="EMBL" id="UYV95913.1"/>
    </source>
</evidence>
<dbReference type="RefSeq" id="WP_069694949.1">
    <property type="nucleotide sequence ID" value="NZ_CP043010.1"/>
</dbReference>
<comment type="function">
    <text evidence="5">Catalyzes the hydrolysis of inorganic pyrophosphate (PPi) forming two phosphate ions.</text>
</comment>
<organism evidence="6 7">
    <name type="scientific">Paenarthrobacter ureafaciens</name>
    <dbReference type="NCBI Taxonomy" id="37931"/>
    <lineage>
        <taxon>Bacteria</taxon>
        <taxon>Bacillati</taxon>
        <taxon>Actinomycetota</taxon>
        <taxon>Actinomycetes</taxon>
        <taxon>Micrococcales</taxon>
        <taxon>Micrococcaceae</taxon>
        <taxon>Paenarthrobacter</taxon>
    </lineage>
</organism>
<dbReference type="InterPro" id="IPR036649">
    <property type="entry name" value="Pyrophosphatase_sf"/>
</dbReference>
<keyword evidence="5" id="KW-0963">Cytoplasm</keyword>
<feature type="binding site" evidence="5">
    <location>
        <position position="72"/>
    </location>
    <ligand>
        <name>Mg(2+)</name>
        <dbReference type="ChEBI" id="CHEBI:18420"/>
        <label>2</label>
    </ligand>
</feature>
<accession>A0AAX3ED53</accession>
<dbReference type="GO" id="GO:0005737">
    <property type="term" value="C:cytoplasm"/>
    <property type="evidence" value="ECO:0007669"/>
    <property type="project" value="UniProtKB-SubCell"/>
</dbReference>
<feature type="binding site" evidence="5">
    <location>
        <position position="45"/>
    </location>
    <ligand>
        <name>substrate</name>
    </ligand>
</feature>
<feature type="binding site" evidence="5">
    <location>
        <position position="57"/>
    </location>
    <ligand>
        <name>substrate</name>
    </ligand>
</feature>
<evidence type="ECO:0000256" key="5">
    <source>
        <dbReference type="HAMAP-Rule" id="MF_00209"/>
    </source>
</evidence>
<dbReference type="SUPFAM" id="SSF50324">
    <property type="entry name" value="Inorganic pyrophosphatase"/>
    <property type="match status" value="1"/>
</dbReference>
<feature type="binding site" evidence="5">
    <location>
        <position position="142"/>
    </location>
    <ligand>
        <name>substrate</name>
    </ligand>
</feature>
<keyword evidence="4 5" id="KW-0460">Magnesium</keyword>
<comment type="subcellular location">
    <subcellularLocation>
        <location evidence="5">Cytoplasm</location>
    </subcellularLocation>
</comment>
<dbReference type="PROSITE" id="PS00387">
    <property type="entry name" value="PPASE"/>
    <property type="match status" value="1"/>
</dbReference>
<reference evidence="6" key="1">
    <citation type="submission" date="2022-07" db="EMBL/GenBank/DDBJ databases">
        <authorList>
            <person name="Wu T."/>
        </authorList>
    </citation>
    <scope>NUCLEOTIDE SEQUENCE</scope>
    <source>
        <strain evidence="6">SD-1</strain>
    </source>
</reference>
<dbReference type="EC" id="3.6.1.1" evidence="5"/>
<feature type="active site" description="Proton acceptor" evidence="5">
    <location>
        <position position="104"/>
    </location>
</feature>
<comment type="cofactor">
    <cofactor evidence="1 5">
        <name>Mg(2+)</name>
        <dbReference type="ChEBI" id="CHEBI:18420"/>
    </cofactor>
</comment>
<comment type="similarity">
    <text evidence="5">Belongs to the PPase family.</text>
</comment>